<evidence type="ECO:0000256" key="5">
    <source>
        <dbReference type="ARBA" id="ARBA00022576"/>
    </source>
</evidence>
<evidence type="ECO:0000256" key="8">
    <source>
        <dbReference type="ARBA" id="ARBA00022962"/>
    </source>
</evidence>
<dbReference type="AlphaFoldDB" id="A0A0P1BS64"/>
<comment type="function">
    <text evidence="2">Involved in amino sugar synthesis (formation of chitin, supplies the amino sugars of asparagine-linked oligosaccharides of glycoproteins).</text>
</comment>
<dbReference type="PROSITE" id="PS51278">
    <property type="entry name" value="GATASE_TYPE_2"/>
    <property type="match status" value="1"/>
</dbReference>
<evidence type="ECO:0000256" key="10">
    <source>
        <dbReference type="ARBA" id="ARBA00033302"/>
    </source>
</evidence>
<evidence type="ECO:0000259" key="12">
    <source>
        <dbReference type="PROSITE" id="PS51464"/>
    </source>
</evidence>
<dbReference type="PANTHER" id="PTHR10937">
    <property type="entry name" value="GLUCOSAMINE--FRUCTOSE-6-PHOSPHATE AMINOTRANSFERASE, ISOMERIZING"/>
    <property type="match status" value="1"/>
</dbReference>
<name>A0A0P1BS64_9BASI</name>
<dbReference type="OrthoDB" id="15235at2759"/>
<evidence type="ECO:0000259" key="11">
    <source>
        <dbReference type="PROSITE" id="PS51278"/>
    </source>
</evidence>
<dbReference type="InterPro" id="IPR005855">
    <property type="entry name" value="GFAT"/>
</dbReference>
<evidence type="ECO:0000313" key="14">
    <source>
        <dbReference type="Proteomes" id="UP000054845"/>
    </source>
</evidence>
<dbReference type="InterPro" id="IPR035490">
    <property type="entry name" value="GlmS/FrlB_SIS"/>
</dbReference>
<accession>A0A0P1BS64</accession>
<dbReference type="InterPro" id="IPR017932">
    <property type="entry name" value="GATase_2_dom"/>
</dbReference>
<keyword evidence="8" id="KW-0315">Glutamine amidotransferase</keyword>
<dbReference type="EC" id="2.6.1.16" evidence="4"/>
<dbReference type="SUPFAM" id="SSF53697">
    <property type="entry name" value="SIS domain"/>
    <property type="match status" value="1"/>
</dbReference>
<dbReference type="Pfam" id="PF13522">
    <property type="entry name" value="GATase_6"/>
    <property type="match status" value="1"/>
</dbReference>
<dbReference type="PANTHER" id="PTHR10937:SF0">
    <property type="entry name" value="GLUTAMINE--FRUCTOSE-6-PHOSPHATE TRANSAMINASE (ISOMERIZING)"/>
    <property type="match status" value="1"/>
</dbReference>
<evidence type="ECO:0000256" key="9">
    <source>
        <dbReference type="ARBA" id="ARBA00029805"/>
    </source>
</evidence>
<dbReference type="FunFam" id="3.40.50.10490:FF:000001">
    <property type="entry name" value="Glutamine--fructose-6-phosphate aminotransferase [isomerizing]"/>
    <property type="match status" value="1"/>
</dbReference>
<reference evidence="13 14" key="1">
    <citation type="submission" date="2014-09" db="EMBL/GenBank/DDBJ databases">
        <authorList>
            <person name="Magalhaes I.L.F."/>
            <person name="Oliveira U."/>
            <person name="Santos F.R."/>
            <person name="Vidigal T.H.D.A."/>
            <person name="Brescovit A.D."/>
            <person name="Santos A.J."/>
        </authorList>
    </citation>
    <scope>NUCLEOTIDE SEQUENCE [LARGE SCALE GENOMIC DNA]</scope>
</reference>
<dbReference type="UniPathway" id="UPA00113">
    <property type="reaction ID" value="UER00528"/>
</dbReference>
<dbReference type="GO" id="GO:0006031">
    <property type="term" value="P:chitin biosynthetic process"/>
    <property type="evidence" value="ECO:0007669"/>
    <property type="project" value="UniProtKB-ARBA"/>
</dbReference>
<sequence>MPLCLPTRPVLMQPKHACARIEQRKARRLHSGPPLPSHGASSDSTIIERFVLFASFWLTMCGIFAYVNHLVEKDRRQVVETLVNGLARLEYRGYDSAGIAVDGDSDKEVLIYKQVGKVQALRKHIADSPVDLNKTFISQAGMAHTRWATHGQPSPLNCHPHRSDPTNEFTVVHNGIITNYRELKLVLSKRGFKFESETDTECVAALCKYLYDSAQGRKPDFTSLIKSVIKELEGAFSFVFKSVHYPGEIVLARRGSPLLIGVKTEKKLKVDFVDVEFGNTAEADDKLTSVPQPGLLAPPGGHPDGPGGLQIPGANNKLIRSQSRAFLSEDGLPQPIEYFVASDASAIIEHTKRVLYLEDDDIAHIAEGELHIHRLRRNDGLSSMRSIETLEVELAEIMKGSFDHFMQKEIFEQPESVVNTMRGRVNFDTRQVKLGGLTAFLNTMRRCRRMVFIACGTSYHSCLATRAIFEELTEIPISIELASDFLDRRTPIFRDDVCVFVSQSGETADTILALRYCLERGALCLGVVNTVGSTISRETHCGIHINAGPEIGVASTKAYTSQYIALIMMAVQLSEDRISMAERRQTIIDGLHELPSQIRAILEQDKALQTLAHGTLAKERSLLIMGRGYQHATCLEGALKIKEICYMHSEGILAGELKHGPLALIDESMPVIIIMTKDSLYPKVQTALMQVTSRKGQPIIICNDDDQDISPQSKTIRVPRTVDALQGLLTVIPLQLLSYHLAVAAGVDVDFPRNLAKSVTVE</sequence>
<dbReference type="SUPFAM" id="SSF56235">
    <property type="entry name" value="N-terminal nucleophile aminohydrolases (Ntn hydrolases)"/>
    <property type="match status" value="1"/>
</dbReference>
<keyword evidence="7" id="KW-0677">Repeat</keyword>
<dbReference type="FunFam" id="3.40.50.10490:FF:000002">
    <property type="entry name" value="Glutamine--fructose-6-phosphate aminotransferase [isomerizing]"/>
    <property type="match status" value="1"/>
</dbReference>
<protein>
    <recommendedName>
        <fullName evidence="4">glutamine--fructose-6-phosphate transaminase (isomerizing)</fullName>
        <ecNumber evidence="4">2.6.1.16</ecNumber>
    </recommendedName>
    <alternativeName>
        <fullName evidence="10">D-fructose-6-phosphate amidotransferase</fullName>
    </alternativeName>
    <alternativeName>
        <fullName evidence="9">Hexosephosphate aminotransferase</fullName>
    </alternativeName>
</protein>
<keyword evidence="6" id="KW-0808">Transferase</keyword>
<dbReference type="Pfam" id="PF01380">
    <property type="entry name" value="SIS"/>
    <property type="match status" value="2"/>
</dbReference>
<dbReference type="InterPro" id="IPR001347">
    <property type="entry name" value="SIS_dom"/>
</dbReference>
<dbReference type="GO" id="GO:0006487">
    <property type="term" value="P:protein N-linked glycosylation"/>
    <property type="evidence" value="ECO:0007669"/>
    <property type="project" value="TreeGrafter"/>
</dbReference>
<dbReference type="InterPro" id="IPR047084">
    <property type="entry name" value="GFAT_N"/>
</dbReference>
<dbReference type="CDD" id="cd05008">
    <property type="entry name" value="SIS_GlmS_GlmD_1"/>
    <property type="match status" value="1"/>
</dbReference>
<comment type="pathway">
    <text evidence="3">Nucleotide-sugar biosynthesis; UDP-N-acetyl-alpha-D-glucosamine biosynthesis; alpha-D-glucosamine 6-phosphate from D-fructose 6-phosphate: step 1/1.</text>
</comment>
<dbReference type="Gene3D" id="3.40.50.10490">
    <property type="entry name" value="Glucose-6-phosphate isomerase like protein, domain 1"/>
    <property type="match status" value="2"/>
</dbReference>
<dbReference type="Gene3D" id="3.60.20.10">
    <property type="entry name" value="Glutamine Phosphoribosylpyrophosphate, subunit 1, domain 1"/>
    <property type="match status" value="1"/>
</dbReference>
<feature type="domain" description="Glutamine amidotransferase type-2" evidence="11">
    <location>
        <begin position="61"/>
        <end position="368"/>
    </location>
</feature>
<evidence type="ECO:0000256" key="6">
    <source>
        <dbReference type="ARBA" id="ARBA00022679"/>
    </source>
</evidence>
<feature type="domain" description="SIS" evidence="12">
    <location>
        <begin position="612"/>
        <end position="752"/>
    </location>
</feature>
<dbReference type="InterPro" id="IPR035466">
    <property type="entry name" value="GlmS/AgaS_SIS"/>
</dbReference>
<dbReference type="CDD" id="cd05009">
    <property type="entry name" value="SIS_GlmS_GlmD_2"/>
    <property type="match status" value="1"/>
</dbReference>
<dbReference type="GO" id="GO:0006002">
    <property type="term" value="P:fructose 6-phosphate metabolic process"/>
    <property type="evidence" value="ECO:0007669"/>
    <property type="project" value="TreeGrafter"/>
</dbReference>
<comment type="catalytic activity">
    <reaction evidence="1">
        <text>D-fructose 6-phosphate + L-glutamine = D-glucosamine 6-phosphate + L-glutamate</text>
        <dbReference type="Rhea" id="RHEA:13237"/>
        <dbReference type="ChEBI" id="CHEBI:29985"/>
        <dbReference type="ChEBI" id="CHEBI:58359"/>
        <dbReference type="ChEBI" id="CHEBI:58725"/>
        <dbReference type="ChEBI" id="CHEBI:61527"/>
        <dbReference type="EC" id="2.6.1.16"/>
    </reaction>
</comment>
<feature type="domain" description="SIS" evidence="12">
    <location>
        <begin position="440"/>
        <end position="579"/>
    </location>
</feature>
<dbReference type="InterPro" id="IPR046348">
    <property type="entry name" value="SIS_dom_sf"/>
</dbReference>
<organism evidence="13 14">
    <name type="scientific">Ceraceosorus bombacis</name>
    <dbReference type="NCBI Taxonomy" id="401625"/>
    <lineage>
        <taxon>Eukaryota</taxon>
        <taxon>Fungi</taxon>
        <taxon>Dikarya</taxon>
        <taxon>Basidiomycota</taxon>
        <taxon>Ustilaginomycotina</taxon>
        <taxon>Exobasidiomycetes</taxon>
        <taxon>Ceraceosorales</taxon>
        <taxon>Ceraceosoraceae</taxon>
        <taxon>Ceraceosorus</taxon>
    </lineage>
</organism>
<evidence type="ECO:0000256" key="1">
    <source>
        <dbReference type="ARBA" id="ARBA00001031"/>
    </source>
</evidence>
<evidence type="ECO:0000313" key="13">
    <source>
        <dbReference type="EMBL" id="CEH19161.1"/>
    </source>
</evidence>
<dbReference type="GO" id="GO:0004360">
    <property type="term" value="F:glutamine-fructose-6-phosphate transaminase (isomerizing) activity"/>
    <property type="evidence" value="ECO:0007669"/>
    <property type="project" value="UniProtKB-EC"/>
</dbReference>
<dbReference type="STRING" id="401625.A0A0P1BS64"/>
<evidence type="ECO:0000256" key="3">
    <source>
        <dbReference type="ARBA" id="ARBA00004775"/>
    </source>
</evidence>
<dbReference type="GO" id="GO:0097367">
    <property type="term" value="F:carbohydrate derivative binding"/>
    <property type="evidence" value="ECO:0007669"/>
    <property type="project" value="InterPro"/>
</dbReference>
<proteinExistence type="predicted"/>
<dbReference type="GO" id="GO:0006048">
    <property type="term" value="P:UDP-N-acetylglucosamine biosynthetic process"/>
    <property type="evidence" value="ECO:0007669"/>
    <property type="project" value="UniProtKB-UniPathway"/>
</dbReference>
<dbReference type="NCBIfam" id="NF001484">
    <property type="entry name" value="PRK00331.1"/>
    <property type="match status" value="1"/>
</dbReference>
<evidence type="ECO:0000256" key="7">
    <source>
        <dbReference type="ARBA" id="ARBA00022737"/>
    </source>
</evidence>
<evidence type="ECO:0000256" key="2">
    <source>
        <dbReference type="ARBA" id="ARBA00003267"/>
    </source>
</evidence>
<keyword evidence="14" id="KW-1185">Reference proteome</keyword>
<dbReference type="CDD" id="cd00714">
    <property type="entry name" value="GFAT"/>
    <property type="match status" value="1"/>
</dbReference>
<dbReference type="PROSITE" id="PS51464">
    <property type="entry name" value="SIS"/>
    <property type="match status" value="2"/>
</dbReference>
<keyword evidence="5" id="KW-0032">Aminotransferase</keyword>
<dbReference type="Proteomes" id="UP000054845">
    <property type="component" value="Unassembled WGS sequence"/>
</dbReference>
<dbReference type="EMBL" id="CCYA01000277">
    <property type="protein sequence ID" value="CEH19161.1"/>
    <property type="molecule type" value="Genomic_DNA"/>
</dbReference>
<dbReference type="NCBIfam" id="TIGR01135">
    <property type="entry name" value="glmS"/>
    <property type="match status" value="1"/>
</dbReference>
<evidence type="ECO:0000256" key="4">
    <source>
        <dbReference type="ARBA" id="ARBA00012916"/>
    </source>
</evidence>
<dbReference type="InterPro" id="IPR029055">
    <property type="entry name" value="Ntn_hydrolases_N"/>
</dbReference>